<name>A0A2S8F967_9BACT</name>
<dbReference type="GO" id="GO:0008270">
    <property type="term" value="F:zinc ion binding"/>
    <property type="evidence" value="ECO:0007669"/>
    <property type="project" value="UniProtKB-UniRule"/>
</dbReference>
<comment type="function">
    <text evidence="6">Part of an energy-coupled inorganic carbon pump.</text>
</comment>
<feature type="binding site" evidence="6">
    <location>
        <position position="547"/>
    </location>
    <ligand>
        <name>Zn(2+)</name>
        <dbReference type="ChEBI" id="CHEBI:29105"/>
    </ligand>
</feature>
<keyword evidence="4 6" id="KW-0862">Zinc</keyword>
<organism evidence="7 8">
    <name type="scientific">Blastopirellula marina</name>
    <dbReference type="NCBI Taxonomy" id="124"/>
    <lineage>
        <taxon>Bacteria</taxon>
        <taxon>Pseudomonadati</taxon>
        <taxon>Planctomycetota</taxon>
        <taxon>Planctomycetia</taxon>
        <taxon>Pirellulales</taxon>
        <taxon>Pirellulaceae</taxon>
        <taxon>Blastopirellula</taxon>
    </lineage>
</organism>
<comment type="cofactor">
    <cofactor evidence="6">
        <name>Zn(2+)</name>
        <dbReference type="ChEBI" id="CHEBI:29105"/>
    </cofactor>
</comment>
<dbReference type="InterPro" id="IPR018752">
    <property type="entry name" value="DabA"/>
</dbReference>
<evidence type="ECO:0000256" key="4">
    <source>
        <dbReference type="ARBA" id="ARBA00022833"/>
    </source>
</evidence>
<dbReference type="Proteomes" id="UP000238322">
    <property type="component" value="Unassembled WGS sequence"/>
</dbReference>
<keyword evidence="3 6" id="KW-0479">Metal-binding</keyword>
<comment type="similarity">
    <text evidence="6">Belongs to the inorganic carbon transporter (TC 9.A.2) DabA family.</text>
</comment>
<dbReference type="AlphaFoldDB" id="A0A2S8F967"/>
<keyword evidence="1 6" id="KW-0813">Transport</keyword>
<protein>
    <recommendedName>
        <fullName evidence="6">Probable inorganic carbon transporter subunit DabA</fullName>
    </recommendedName>
</protein>
<evidence type="ECO:0000256" key="1">
    <source>
        <dbReference type="ARBA" id="ARBA00022448"/>
    </source>
</evidence>
<feature type="binding site" evidence="6">
    <location>
        <position position="356"/>
    </location>
    <ligand>
        <name>Zn(2+)</name>
        <dbReference type="ChEBI" id="CHEBI:29105"/>
    </ligand>
</feature>
<gene>
    <name evidence="6" type="primary">dabA</name>
    <name evidence="7" type="ORF">C5Y83_28095</name>
</gene>
<evidence type="ECO:0000256" key="5">
    <source>
        <dbReference type="ARBA" id="ARBA00023136"/>
    </source>
</evidence>
<dbReference type="PANTHER" id="PTHR38344:SF1">
    <property type="entry name" value="INORGANIC CARBON TRANSPORTER SUBUNIT DABA-RELATED"/>
    <property type="match status" value="1"/>
</dbReference>
<keyword evidence="5 6" id="KW-0472">Membrane</keyword>
<sequence length="838" mass="94283">MVIALKSIIERSKKLSTTYPQVSHDSLHELDCIMQRLSEIVPPSWPLKDFVAVNPFLGFTGQSLLETNALLKAVCDVDLLPPLSYFRQRLRNGHLSLDDVVFAYSKLERDPSNYVDDLSIDEVNDWLRSDVEPHNPTQRKVWTMAEMLDRSDGGERSNQVINDITRCLSGYHDDSESIWRMPWRNRSVFAAWKQLSSISYRMDLLGMRGFRLFVENLPDDAEQAITQMLSRISLPRHLWFGYCLTQLSSILGWASHAKNRSTAELQELLAIRLAYDVFLGRTSDRSVATCFHEDIWNGEASLEEIAVSGKMDVIRHILQVACETKFHGGLVSDILRQNEPNDGAEESLGQFVFCIDVRSEPLRRQLECSSNHIQTFGFAGFFGMPLRNVSPNDTIGSSHCPVLIKPTFQVEWEKSDASNPHGSDCNRQAREKEKWSNVFTLFRSSPISSLTFVETLGWLSAGKLLSDSLGWVKSRFGEVLLDAKPRLLSQQDTCGIHRNELTIEQQVEYCQGFLTNLGLREHFARFVVVCGHASDVQNNLFQAGLDCGACGGHSGEPNARVASSMLNDPDVRSGLVKRGISIPKTTRFVPAVHNTTTEEIVLPELDTIPSEFREDFRELESGCKIASERCAAQRVSRFPAEGHQNLAAKSRNWGDVRPDWGLVGNAAFVVAPRARTQSLNLTGRVFLHSYEPGKDPSGKILELIMTAPMIVTSWINLQYFASTVDNRKYGSGDKLIHNAVGKFGVLEGNGGDLRTGLPIQSIHNGTSWQHEPLRLIVIVEAPRDRIEAIIEKHSVVRDLVVNGWITLVALEEDKAFCREPENWQPYEFNRSSETTRQI</sequence>
<dbReference type="Pfam" id="PF10070">
    <property type="entry name" value="DabA"/>
    <property type="match status" value="1"/>
</dbReference>
<dbReference type="HAMAP" id="MF_01871">
    <property type="entry name" value="DabA"/>
    <property type="match status" value="1"/>
</dbReference>
<feature type="binding site" evidence="6">
    <location>
        <position position="354"/>
    </location>
    <ligand>
        <name>Zn(2+)</name>
        <dbReference type="ChEBI" id="CHEBI:29105"/>
    </ligand>
</feature>
<evidence type="ECO:0000313" key="8">
    <source>
        <dbReference type="Proteomes" id="UP000238322"/>
    </source>
</evidence>
<dbReference type="EMBL" id="PUHY01000016">
    <property type="protein sequence ID" value="PQO28474.1"/>
    <property type="molecule type" value="Genomic_DNA"/>
</dbReference>
<comment type="caution">
    <text evidence="7">The sequence shown here is derived from an EMBL/GenBank/DDBJ whole genome shotgun (WGS) entry which is preliminary data.</text>
</comment>
<proteinExistence type="inferred from homology"/>
<evidence type="ECO:0000256" key="3">
    <source>
        <dbReference type="ARBA" id="ARBA00022723"/>
    </source>
</evidence>
<feature type="binding site" evidence="6">
    <location>
        <position position="532"/>
    </location>
    <ligand>
        <name>Zn(2+)</name>
        <dbReference type="ChEBI" id="CHEBI:29105"/>
    </ligand>
</feature>
<evidence type="ECO:0000256" key="2">
    <source>
        <dbReference type="ARBA" id="ARBA00022475"/>
    </source>
</evidence>
<dbReference type="PANTHER" id="PTHR38344">
    <property type="entry name" value="UPF0753 PROTEIN AQ_863"/>
    <property type="match status" value="1"/>
</dbReference>
<dbReference type="GO" id="GO:0005886">
    <property type="term" value="C:plasma membrane"/>
    <property type="evidence" value="ECO:0007669"/>
    <property type="project" value="UniProtKB-SubCell"/>
</dbReference>
<comment type="subcellular location">
    <subcellularLocation>
        <location evidence="6">Cell membrane</location>
        <topology evidence="6">Peripheral membrane protein</topology>
    </subcellularLocation>
</comment>
<comment type="subunit">
    <text evidence="6">Forms a complex with DabB.</text>
</comment>
<evidence type="ECO:0000313" key="7">
    <source>
        <dbReference type="EMBL" id="PQO28474.1"/>
    </source>
</evidence>
<keyword evidence="2 6" id="KW-1003">Cell membrane</keyword>
<evidence type="ECO:0000256" key="6">
    <source>
        <dbReference type="HAMAP-Rule" id="MF_01871"/>
    </source>
</evidence>
<reference evidence="7 8" key="1">
    <citation type="submission" date="2018-02" db="EMBL/GenBank/DDBJ databases">
        <title>Comparative genomes isolates from brazilian mangrove.</title>
        <authorList>
            <person name="Araujo J.E."/>
            <person name="Taketani R.G."/>
            <person name="Silva M.C.P."/>
            <person name="Loureco M.V."/>
            <person name="Andreote F.D."/>
        </authorList>
    </citation>
    <scope>NUCLEOTIDE SEQUENCE [LARGE SCALE GENOMIC DNA]</scope>
    <source>
        <strain evidence="7 8">Hex-1 MGV</strain>
    </source>
</reference>
<accession>A0A2S8F967</accession>